<dbReference type="GO" id="GO:0006357">
    <property type="term" value="P:regulation of transcription by RNA polymerase II"/>
    <property type="evidence" value="ECO:0007669"/>
    <property type="project" value="InterPro"/>
</dbReference>
<comment type="subunit">
    <text evidence="7">Component of the Mediator complex.</text>
</comment>
<gene>
    <name evidence="10" type="ORF">CCAE0312_LOCUS9365</name>
</gene>
<dbReference type="GO" id="GO:0070847">
    <property type="term" value="C:core mediator complex"/>
    <property type="evidence" value="ECO:0007669"/>
    <property type="project" value="TreeGrafter"/>
</dbReference>
<evidence type="ECO:0000256" key="2">
    <source>
        <dbReference type="ARBA" id="ARBA00007813"/>
    </source>
</evidence>
<sequence length="1064" mass="115298">MGETGFGGPDVSASVVGGAGGARGSVELDGLIRHCARVSYKDLHRILDSMSELDDRGRKKMLLDYVQQTRHRLLRLLVAVRWAGEFGQYTQACVEAVETAKRQGVFYESAADALWSVHQNMLTAPLAKYAVGPAIDILTTGSFPRLPKIIPSSVGIILSPDDEGSHFEGALDHSGSSRRVNEAYVMQRLGAATRGAVQASLPGLSGIQVMRWRCGENSACVAVGLPHAWRAEISLDSLDMKRSIFRVHRVQVLVAPSPESVALRTSKRYPTRSVTIPQEALLRRLADDRVIAVARNYDNTFNSKGGNEEIVRPRILLEALRDLLSREFCVPFAMEILKSQAEVLSLTCQHKSMTCEVDKDGQIHVTYWKGSPSEAKMSISAGSVDGQGEMDLSDPELLISIGHDPPLLHLSRHCLHLDSLDLEEILIAGMQSRARARLQAIAEDLHRQPELQLRKEDMCVASVGQHISLVILLREGNALCFSTSLRTGGLMGKPVGAILGYLEEGGIGDAGLWEGDKVFGSLVAEGAAVSRAIVRVRRRIQLESASRAMCVLDVGVTRSLPPGTPSVMGSNQKPSSQLVPPFAQLERKAPRRFLTLSPPTERSEEPSLTSTGAGTDRVAKRQRLTYATTNDNLVFIQENSNLESCGRVDRYSGSAAAALTWAVAREVVERRLRRDSLVRAFLAANVAVSTSQSTVYDDGDQDVCSASKKDIKVKCEPLPVRRAEVLLRGNDAWQVRLTLLPVIFDSTDHADTEEASNYPIDNPWSYGVNCKGSVLTFTYPFANAPSVTKFFMDLTRARTAAAFSRSLPPASMYKVIQRSPIRLVAAICPATTSDSGNGETRRRASYTATVEYVYTRANQGGFSVSFRPSRPTMDQLAPYIEEVLDASAGAIGSILAGLLERACPVAAAVESAVRERALGRVRFVTALRMRVVFFGVPQNASRQRHPQAPTVAHAFDVDARGGGGTANVIDVGRASAGMVSQGFAHRGQGSEGRGRDYTPLPRWDTIVAAFVGQDFARSAVGGSTVTLQIEVLERFLTTLVNAARPGQGGMANGAQAHPSQHRGV</sequence>
<comment type="function">
    <text evidence="7">Component of the Mediator complex, a coactivator involved in the regulated transcription of nearly all RNA polymerase II-dependent genes. Mediator functions as a bridge to convey information from gene-specific regulatory proteins to the basal RNA polymerase II transcription machinery. Mediator is recruited to promoters by direct interactions with regulatory proteins and serves as a scaffold for the assembly of a functional preinitiation complex with RNA polymerase II and the general transcription factors.</text>
</comment>
<dbReference type="InterPro" id="IPR013947">
    <property type="entry name" value="Mediator_Med14"/>
</dbReference>
<evidence type="ECO:0000256" key="1">
    <source>
        <dbReference type="ARBA" id="ARBA00004123"/>
    </source>
</evidence>
<evidence type="ECO:0000256" key="7">
    <source>
        <dbReference type="RuleBase" id="RU365082"/>
    </source>
</evidence>
<dbReference type="GO" id="GO:0003712">
    <property type="term" value="F:transcription coregulator activity"/>
    <property type="evidence" value="ECO:0007669"/>
    <property type="project" value="UniProtKB-UniRule"/>
</dbReference>
<reference evidence="10" key="1">
    <citation type="submission" date="2021-01" db="EMBL/GenBank/DDBJ databases">
        <authorList>
            <person name="Corre E."/>
            <person name="Pelletier E."/>
            <person name="Niang G."/>
            <person name="Scheremetjew M."/>
            <person name="Finn R."/>
            <person name="Kale V."/>
            <person name="Holt S."/>
            <person name="Cochrane G."/>
            <person name="Meng A."/>
            <person name="Brown T."/>
            <person name="Cohen L."/>
        </authorList>
    </citation>
    <scope>NUCLEOTIDE SEQUENCE</scope>
    <source>
        <strain evidence="10">SAG 36.94</strain>
    </source>
</reference>
<dbReference type="Pfam" id="PF08638">
    <property type="entry name" value="Med14"/>
    <property type="match status" value="1"/>
</dbReference>
<dbReference type="PANTHER" id="PTHR12809">
    <property type="entry name" value="MEDIATOR COMPLEX SUBUNIT"/>
    <property type="match status" value="1"/>
</dbReference>
<evidence type="ECO:0000256" key="5">
    <source>
        <dbReference type="ARBA" id="ARBA00023163"/>
    </source>
</evidence>
<comment type="subcellular location">
    <subcellularLocation>
        <location evidence="1 7">Nucleus</location>
    </subcellularLocation>
</comment>
<keyword evidence="6 7" id="KW-0539">Nucleus</keyword>
<protein>
    <recommendedName>
        <fullName evidence="7">Mediator of RNA polymerase II transcription subunit 14</fullName>
    </recommendedName>
    <alternativeName>
        <fullName evidence="7">Mediator complex subunit 14</fullName>
    </alternativeName>
</protein>
<proteinExistence type="inferred from homology"/>
<dbReference type="PANTHER" id="PTHR12809:SF2">
    <property type="entry name" value="MEDIATOR OF RNA POLYMERASE II TRANSCRIPTION SUBUNIT 14"/>
    <property type="match status" value="1"/>
</dbReference>
<evidence type="ECO:0000256" key="4">
    <source>
        <dbReference type="ARBA" id="ARBA00023159"/>
    </source>
</evidence>
<comment type="similarity">
    <text evidence="2 7">Belongs to the Mediator complex subunit 14 family.</text>
</comment>
<dbReference type="EMBL" id="HBGH01016900">
    <property type="protein sequence ID" value="CAD9237267.1"/>
    <property type="molecule type" value="Transcribed_RNA"/>
</dbReference>
<name>A0A7S1TIA5_9RHOD</name>
<feature type="region of interest" description="Disordered" evidence="8">
    <location>
        <begin position="1044"/>
        <end position="1064"/>
    </location>
</feature>
<evidence type="ECO:0000256" key="8">
    <source>
        <dbReference type="SAM" id="MobiDB-lite"/>
    </source>
</evidence>
<evidence type="ECO:0000256" key="6">
    <source>
        <dbReference type="ARBA" id="ARBA00023242"/>
    </source>
</evidence>
<feature type="region of interest" description="Disordered" evidence="8">
    <location>
        <begin position="595"/>
        <end position="619"/>
    </location>
</feature>
<keyword evidence="5 7" id="KW-0804">Transcription</keyword>
<keyword evidence="4 7" id="KW-0010">Activator</keyword>
<evidence type="ECO:0000259" key="9">
    <source>
        <dbReference type="Pfam" id="PF08638"/>
    </source>
</evidence>
<feature type="domain" description="Mediator complex subunit MED14 N-terminal" evidence="9">
    <location>
        <begin position="26"/>
        <end position="150"/>
    </location>
</feature>
<dbReference type="AlphaFoldDB" id="A0A7S1TIA5"/>
<keyword evidence="3 7" id="KW-0805">Transcription regulation</keyword>
<evidence type="ECO:0000313" key="10">
    <source>
        <dbReference type="EMBL" id="CAD9237267.1"/>
    </source>
</evidence>
<dbReference type="InterPro" id="IPR055122">
    <property type="entry name" value="Med14_N"/>
</dbReference>
<evidence type="ECO:0000256" key="3">
    <source>
        <dbReference type="ARBA" id="ARBA00023015"/>
    </source>
</evidence>
<accession>A0A7S1TIA5</accession>
<dbReference type="GO" id="GO:0016592">
    <property type="term" value="C:mediator complex"/>
    <property type="evidence" value="ECO:0007669"/>
    <property type="project" value="UniProtKB-UniRule"/>
</dbReference>
<organism evidence="10">
    <name type="scientific">Compsopogon caeruleus</name>
    <dbReference type="NCBI Taxonomy" id="31354"/>
    <lineage>
        <taxon>Eukaryota</taxon>
        <taxon>Rhodophyta</taxon>
        <taxon>Compsopogonophyceae</taxon>
        <taxon>Compsopogonales</taxon>
        <taxon>Compsopogonaceae</taxon>
        <taxon>Compsopogon</taxon>
    </lineage>
</organism>